<evidence type="ECO:0000256" key="2">
    <source>
        <dbReference type="ARBA" id="ARBA00014654"/>
    </source>
</evidence>
<proteinExistence type="predicted"/>
<dbReference type="AlphaFoldDB" id="A0A8S9A039"/>
<feature type="compositionally biased region" description="Polar residues" evidence="5">
    <location>
        <begin position="27"/>
        <end position="36"/>
    </location>
</feature>
<comment type="caution">
    <text evidence="7">The sequence shown here is derived from an EMBL/GenBank/DDBJ whole genome shotgun (WGS) entry which is preliminary data.</text>
</comment>
<evidence type="ECO:0000256" key="4">
    <source>
        <dbReference type="ARBA" id="ARBA00023242"/>
    </source>
</evidence>
<keyword evidence="4" id="KW-0539">Nucleus</keyword>
<sequence length="374" mass="42104">MRHKLLRSLFCNEAGSIHPSKFLLRSPSASRPQSLGTTNNIQRQTQRQPFHFISTPRLTTTFFKATPFSPNFTTIHTSTTFSANMPPKRKSTHAEPEPQTEQATRRRSSRLSKGVEPTTEGVVSPVTVKKEADKPKPVKGGKAPRKLLSAVNEEANDVKDEKEEEKVEEPPTKRSRTTKPTTTTPTTTTPTTSSSSGRQYWLLKAEPLPRLENGHDVRFSIDDLRTRTAPEPWDGIRNYSARNNLRSMKRGDLAFFYHSNCPSPGIVGVMEIVKEAEEDWTAVDPKAAYFDAKAQAKVDKGEENPWSLVHVVFREKFERELGLKELREWAGEKGGALENMQLIRQSRLSVSKVSEGEWEFLMDKAGGRTGREGK</sequence>
<dbReference type="Proteomes" id="UP000433876">
    <property type="component" value="Unassembled WGS sequence"/>
</dbReference>
<protein>
    <recommendedName>
        <fullName evidence="2">Thymocyte nuclear protein 1</fullName>
    </recommendedName>
</protein>
<keyword evidence="3" id="KW-0597">Phosphoprotein</keyword>
<comment type="subcellular location">
    <subcellularLocation>
        <location evidence="1">Nucleus</location>
    </subcellularLocation>
</comment>
<evidence type="ECO:0000256" key="3">
    <source>
        <dbReference type="ARBA" id="ARBA00022553"/>
    </source>
</evidence>
<feature type="region of interest" description="Disordered" evidence="5">
    <location>
        <begin position="23"/>
        <end position="48"/>
    </location>
</feature>
<evidence type="ECO:0000256" key="1">
    <source>
        <dbReference type="ARBA" id="ARBA00004123"/>
    </source>
</evidence>
<dbReference type="PANTHER" id="PTHR14087">
    <property type="entry name" value="THYMOCYTE NUCLEAR PROTEIN 1"/>
    <property type="match status" value="1"/>
</dbReference>
<feature type="compositionally biased region" description="Low complexity" evidence="5">
    <location>
        <begin position="178"/>
        <end position="196"/>
    </location>
</feature>
<dbReference type="EMBL" id="NMPR01000011">
    <property type="protein sequence ID" value="KAA8635593.1"/>
    <property type="molecule type" value="Genomic_DNA"/>
</dbReference>
<dbReference type="Gene3D" id="3.10.590.10">
    <property type="entry name" value="ph1033 like domains"/>
    <property type="match status" value="1"/>
</dbReference>
<feature type="region of interest" description="Disordered" evidence="5">
    <location>
        <begin position="76"/>
        <end position="198"/>
    </location>
</feature>
<evidence type="ECO:0000256" key="5">
    <source>
        <dbReference type="SAM" id="MobiDB-lite"/>
    </source>
</evidence>
<dbReference type="InterPro" id="IPR002740">
    <property type="entry name" value="EVE_domain"/>
</dbReference>
<feature type="compositionally biased region" description="Low complexity" evidence="5">
    <location>
        <begin position="37"/>
        <end position="48"/>
    </location>
</feature>
<dbReference type="FunFam" id="3.10.590.10:FF:000003">
    <property type="entry name" value="Thymocyte nuclear protein 1"/>
    <property type="match status" value="1"/>
</dbReference>
<dbReference type="InterPro" id="IPR052181">
    <property type="entry name" value="5hmC_binding"/>
</dbReference>
<evidence type="ECO:0000313" key="7">
    <source>
        <dbReference type="EMBL" id="KAA8635593.1"/>
    </source>
</evidence>
<feature type="compositionally biased region" description="Basic and acidic residues" evidence="5">
    <location>
        <begin position="156"/>
        <end position="172"/>
    </location>
</feature>
<dbReference type="PANTHER" id="PTHR14087:SF7">
    <property type="entry name" value="THYMOCYTE NUCLEAR PROTEIN 1"/>
    <property type="match status" value="1"/>
</dbReference>
<dbReference type="CDD" id="cd21133">
    <property type="entry name" value="EVE"/>
    <property type="match status" value="1"/>
</dbReference>
<feature type="domain" description="EVE" evidence="6">
    <location>
        <begin position="199"/>
        <end position="363"/>
    </location>
</feature>
<organism evidence="7 8">
    <name type="scientific">Sordaria macrospora</name>
    <dbReference type="NCBI Taxonomy" id="5147"/>
    <lineage>
        <taxon>Eukaryota</taxon>
        <taxon>Fungi</taxon>
        <taxon>Dikarya</taxon>
        <taxon>Ascomycota</taxon>
        <taxon>Pezizomycotina</taxon>
        <taxon>Sordariomycetes</taxon>
        <taxon>Sordariomycetidae</taxon>
        <taxon>Sordariales</taxon>
        <taxon>Sordariaceae</taxon>
        <taxon>Sordaria</taxon>
    </lineage>
</organism>
<dbReference type="InterPro" id="IPR047197">
    <property type="entry name" value="THYN1-like_EVE"/>
</dbReference>
<dbReference type="SUPFAM" id="SSF88697">
    <property type="entry name" value="PUA domain-like"/>
    <property type="match status" value="1"/>
</dbReference>
<gene>
    <name evidence="7" type="ORF">SMACR_08548</name>
</gene>
<name>A0A8S9A039_SORMA</name>
<dbReference type="VEuPathDB" id="FungiDB:SMAC_08548"/>
<dbReference type="GO" id="GO:0005634">
    <property type="term" value="C:nucleus"/>
    <property type="evidence" value="ECO:0007669"/>
    <property type="project" value="UniProtKB-SubCell"/>
</dbReference>
<reference evidence="7 8" key="1">
    <citation type="submission" date="2017-07" db="EMBL/GenBank/DDBJ databases">
        <title>Genome sequence of the Sordaria macrospora wild type strain R19027.</title>
        <authorList>
            <person name="Nowrousian M."/>
            <person name="Teichert I."/>
            <person name="Kueck U."/>
        </authorList>
    </citation>
    <scope>NUCLEOTIDE SEQUENCE [LARGE SCALE GENOMIC DNA]</scope>
    <source>
        <strain evidence="7 8">R19027</strain>
        <tissue evidence="7">Mycelium</tissue>
    </source>
</reference>
<evidence type="ECO:0000259" key="6">
    <source>
        <dbReference type="Pfam" id="PF01878"/>
    </source>
</evidence>
<accession>A0A8S9A039</accession>
<evidence type="ECO:0000313" key="8">
    <source>
        <dbReference type="Proteomes" id="UP000433876"/>
    </source>
</evidence>
<dbReference type="InterPro" id="IPR015947">
    <property type="entry name" value="PUA-like_sf"/>
</dbReference>
<dbReference type="Pfam" id="PF01878">
    <property type="entry name" value="EVE"/>
    <property type="match status" value="1"/>
</dbReference>